<dbReference type="OrthoDB" id="569183at2"/>
<dbReference type="EMBL" id="CP002454">
    <property type="protein sequence ID" value="ADV68903.1"/>
    <property type="molecule type" value="Genomic_DNA"/>
</dbReference>
<dbReference type="eggNOG" id="COG3541">
    <property type="taxonomic scope" value="Bacteria"/>
</dbReference>
<sequence length="291" mass="32676">MTPLNKGTHVKLNAAHGDHPAGAVGVIARLNGDGTARVDFPDGTHATFPEDALVQRKISRREALLPARDPRDFAPYIQYTCVVGSRAFGLDTESSDTDLRGFYLPPARDHWSLRGVPEQLEWGEEAYWEIGKFLTLGLKGNPNILECLYTPLVTHATPLARELLDLRGAFLSTNVYDTYNGYVLSQFAKLEADWRTVGAPRPKHAMHLIRLLLSGIAVLEGGEVMVHVGAHRDALLDIKAGRMPWEDVNAWRLRLHRQFDDARTRTRLPEHPDVDRVNAYLLRAREHARTL</sequence>
<accession>E8U4N8</accession>
<keyword evidence="2" id="KW-1185">Reference proteome</keyword>
<proteinExistence type="predicted"/>
<keyword evidence="1" id="KW-0808">Transferase</keyword>
<organism evidence="1 2">
    <name type="scientific">Deinococcus maricopensis (strain DSM 21211 / LMG 22137 / NRRL B-23946 / LB-34)</name>
    <dbReference type="NCBI Taxonomy" id="709986"/>
    <lineage>
        <taxon>Bacteria</taxon>
        <taxon>Thermotogati</taxon>
        <taxon>Deinococcota</taxon>
        <taxon>Deinococci</taxon>
        <taxon>Deinococcales</taxon>
        <taxon>Deinococcaceae</taxon>
        <taxon>Deinococcus</taxon>
    </lineage>
</organism>
<dbReference type="HOGENOM" id="CLU_084778_1_0_0"/>
<dbReference type="AlphaFoldDB" id="E8U4N8"/>
<name>E8U4N8_DEIML</name>
<dbReference type="Pfam" id="PF10127">
    <property type="entry name" value="RlaP"/>
    <property type="match status" value="1"/>
</dbReference>
<protein>
    <submittedName>
        <fullName evidence="1">Nucleotidyltransferase</fullName>
    </submittedName>
</protein>
<dbReference type="PANTHER" id="PTHR34817">
    <property type="entry name" value="NUCLEOTIDYLTRANSFERASE"/>
    <property type="match status" value="1"/>
</dbReference>
<evidence type="ECO:0000313" key="1">
    <source>
        <dbReference type="EMBL" id="ADV68903.1"/>
    </source>
</evidence>
<reference evidence="1 2" key="1">
    <citation type="journal article" date="2011" name="Stand. Genomic Sci.">
        <title>Complete genome sequence of Deinococcus maricopensis type strain (LB-34).</title>
        <authorList>
            <person name="Pukall R."/>
            <person name="Zeytun A."/>
            <person name="Lucas S."/>
            <person name="Lapidus A."/>
            <person name="Hammon N."/>
            <person name="Deshpande S."/>
            <person name="Nolan M."/>
            <person name="Cheng J.F."/>
            <person name="Pitluck S."/>
            <person name="Liolios K."/>
            <person name="Pagani I."/>
            <person name="Mikhailova N."/>
            <person name="Ivanova N."/>
            <person name="Mavromatis K."/>
            <person name="Pati A."/>
            <person name="Tapia R."/>
            <person name="Han C."/>
            <person name="Goodwin L."/>
            <person name="Chen A."/>
            <person name="Palaniappan K."/>
            <person name="Land M."/>
            <person name="Hauser L."/>
            <person name="Chang Y.J."/>
            <person name="Jeffries C.D."/>
            <person name="Brambilla E.M."/>
            <person name="Rohde M."/>
            <person name="Goker M."/>
            <person name="Detter J.C."/>
            <person name="Woyke T."/>
            <person name="Bristow J."/>
            <person name="Eisen J.A."/>
            <person name="Markowitz V."/>
            <person name="Hugenholtz P."/>
            <person name="Kyrpides N.C."/>
            <person name="Klenk H.P."/>
        </authorList>
    </citation>
    <scope>NUCLEOTIDE SEQUENCE [LARGE SCALE GENOMIC DNA]</scope>
    <source>
        <strain evidence="2">DSM 21211 / LMG 22137 / NRRL B-23946 / LB-34</strain>
    </source>
</reference>
<dbReference type="GO" id="GO:0016740">
    <property type="term" value="F:transferase activity"/>
    <property type="evidence" value="ECO:0007669"/>
    <property type="project" value="UniProtKB-KW"/>
</dbReference>
<evidence type="ECO:0000313" key="2">
    <source>
        <dbReference type="Proteomes" id="UP000008635"/>
    </source>
</evidence>
<dbReference type="KEGG" id="dmr:Deima_3276"/>
<reference evidence="2" key="2">
    <citation type="submission" date="2011-01" db="EMBL/GenBank/DDBJ databases">
        <title>The complete genome of Deinococcus maricopensis DSM 21211.</title>
        <authorList>
            <consortium name="US DOE Joint Genome Institute (JGI-PGF)"/>
            <person name="Lucas S."/>
            <person name="Copeland A."/>
            <person name="Lapidus A."/>
            <person name="Goodwin L."/>
            <person name="Pitluck S."/>
            <person name="Kyrpides N."/>
            <person name="Mavromatis K."/>
            <person name="Pagani I."/>
            <person name="Ivanova N."/>
            <person name="Ovchinnikova G."/>
            <person name="Zeytun A."/>
            <person name="Detter J.C."/>
            <person name="Han C."/>
            <person name="Land M."/>
            <person name="Hauser L."/>
            <person name="Markowitz V."/>
            <person name="Cheng J.-F."/>
            <person name="Hugenholtz P."/>
            <person name="Woyke T."/>
            <person name="Wu D."/>
            <person name="Pukall R."/>
            <person name="Gehrich-Schroeter G."/>
            <person name="Brambilla E."/>
            <person name="Klenk H.-P."/>
            <person name="Eisen J.A."/>
        </authorList>
    </citation>
    <scope>NUCLEOTIDE SEQUENCE [LARGE SCALE GENOMIC DNA]</scope>
    <source>
        <strain evidence="2">DSM 21211 / LMG 22137 / NRRL B-23946 / LB-34</strain>
    </source>
</reference>
<gene>
    <name evidence="1" type="ordered locus">Deima_3276</name>
</gene>
<dbReference type="Proteomes" id="UP000008635">
    <property type="component" value="Chromosome"/>
</dbReference>
<dbReference type="PANTHER" id="PTHR34817:SF2">
    <property type="entry name" value="NUCLEOTIDYLTRANSFERASE"/>
    <property type="match status" value="1"/>
</dbReference>
<dbReference type="InterPro" id="IPR018775">
    <property type="entry name" value="RlaP"/>
</dbReference>
<dbReference type="STRING" id="709986.Deima_3276"/>
<dbReference type="RefSeq" id="WP_013558406.1">
    <property type="nucleotide sequence ID" value="NC_014958.1"/>
</dbReference>